<organism evidence="2 3">
    <name type="scientific">Gottfriedia endophytica</name>
    <dbReference type="NCBI Taxonomy" id="2820819"/>
    <lineage>
        <taxon>Bacteria</taxon>
        <taxon>Bacillati</taxon>
        <taxon>Bacillota</taxon>
        <taxon>Bacilli</taxon>
        <taxon>Bacillales</taxon>
        <taxon>Bacillaceae</taxon>
        <taxon>Gottfriedia</taxon>
    </lineage>
</organism>
<dbReference type="EMBL" id="JAGIYQ010000003">
    <property type="protein sequence ID" value="MBP0724759.1"/>
    <property type="molecule type" value="Genomic_DNA"/>
</dbReference>
<dbReference type="InterPro" id="IPR023324">
    <property type="entry name" value="BH2638-like_sf"/>
</dbReference>
<comment type="similarity">
    <text evidence="1">Belongs to the UPF0223 family.</text>
</comment>
<dbReference type="PIRSF" id="PIRSF037260">
    <property type="entry name" value="UPF0223"/>
    <property type="match status" value="1"/>
</dbReference>
<proteinExistence type="inferred from homology"/>
<evidence type="ECO:0000256" key="1">
    <source>
        <dbReference type="HAMAP-Rule" id="MF_01041"/>
    </source>
</evidence>
<dbReference type="RefSeq" id="WP_209403601.1">
    <property type="nucleotide sequence ID" value="NZ_JAGIYQ010000003.1"/>
</dbReference>
<evidence type="ECO:0000313" key="2">
    <source>
        <dbReference type="EMBL" id="MBP0724759.1"/>
    </source>
</evidence>
<name>A0A940SJC6_9BACI</name>
<dbReference type="HAMAP" id="MF_01041">
    <property type="entry name" value="UPF0223"/>
    <property type="match status" value="1"/>
</dbReference>
<gene>
    <name evidence="2" type="ORF">J5Y03_06095</name>
</gene>
<protein>
    <recommendedName>
        <fullName evidence="1">UPF0223 protein J5Y03_06095</fullName>
    </recommendedName>
</protein>
<dbReference type="AlphaFoldDB" id="A0A940SJC6"/>
<dbReference type="Pfam" id="PF05256">
    <property type="entry name" value="UPF0223"/>
    <property type="match status" value="1"/>
</dbReference>
<accession>A0A940SJC6</accession>
<evidence type="ECO:0000313" key="3">
    <source>
        <dbReference type="Proteomes" id="UP000682134"/>
    </source>
</evidence>
<keyword evidence="3" id="KW-1185">Reference proteome</keyword>
<sequence>MDYQYPILFDWTTLETIDVIEFYTSIEKAYEKGIKKEELMIAYKKFKSIVPSKADENKLCREFEELSGYSAYRTIQKGKELLETDIVKM</sequence>
<dbReference type="Proteomes" id="UP000682134">
    <property type="component" value="Unassembled WGS sequence"/>
</dbReference>
<comment type="caution">
    <text evidence="2">The sequence shown here is derived from an EMBL/GenBank/DDBJ whole genome shotgun (WGS) entry which is preliminary data.</text>
</comment>
<dbReference type="Gene3D" id="1.10.220.80">
    <property type="entry name" value="BH2638-like"/>
    <property type="match status" value="1"/>
</dbReference>
<dbReference type="NCBIfam" id="NF003353">
    <property type="entry name" value="PRK04387.1"/>
    <property type="match status" value="1"/>
</dbReference>
<dbReference type="InterPro" id="IPR007920">
    <property type="entry name" value="UPF0223"/>
</dbReference>
<dbReference type="SUPFAM" id="SSF158504">
    <property type="entry name" value="BH2638-like"/>
    <property type="match status" value="1"/>
</dbReference>
<reference evidence="2" key="1">
    <citation type="submission" date="2021-04" db="EMBL/GenBank/DDBJ databases">
        <title>Genome seq and assembly of Bacillus sp.</title>
        <authorList>
            <person name="Chhetri G."/>
        </authorList>
    </citation>
    <scope>NUCLEOTIDE SEQUENCE</scope>
    <source>
        <strain evidence="2">RG28</strain>
    </source>
</reference>